<name>A0A3Q3W8V1_MOLML</name>
<keyword evidence="4" id="KW-1185">Reference proteome</keyword>
<protein>
    <submittedName>
        <fullName evidence="3">Uncharacterized protein</fullName>
    </submittedName>
</protein>
<dbReference type="Proteomes" id="UP000261620">
    <property type="component" value="Unplaced"/>
</dbReference>
<accession>A0A3Q3W8V1</accession>
<proteinExistence type="predicted"/>
<dbReference type="GO" id="GO:0005178">
    <property type="term" value="F:integrin binding"/>
    <property type="evidence" value="ECO:0007669"/>
    <property type="project" value="TreeGrafter"/>
</dbReference>
<evidence type="ECO:0000256" key="1">
    <source>
        <dbReference type="PROSITE-ProRule" id="PRU00803"/>
    </source>
</evidence>
<feature type="repeat" description="FG-GAP" evidence="1">
    <location>
        <begin position="28"/>
        <end position="82"/>
    </location>
</feature>
<dbReference type="GO" id="GO:0007160">
    <property type="term" value="P:cell-matrix adhesion"/>
    <property type="evidence" value="ECO:0007669"/>
    <property type="project" value="TreeGrafter"/>
</dbReference>
<feature type="chain" id="PRO_5018755776" evidence="2">
    <location>
        <begin position="23"/>
        <end position="131"/>
    </location>
</feature>
<dbReference type="GO" id="GO:0033627">
    <property type="term" value="P:cell adhesion mediated by integrin"/>
    <property type="evidence" value="ECO:0007669"/>
    <property type="project" value="TreeGrafter"/>
</dbReference>
<feature type="signal peptide" evidence="2">
    <location>
        <begin position="1"/>
        <end position="22"/>
    </location>
</feature>
<keyword evidence="2" id="KW-0732">Signal</keyword>
<reference evidence="3" key="1">
    <citation type="submission" date="2025-08" db="UniProtKB">
        <authorList>
            <consortium name="Ensembl"/>
        </authorList>
    </citation>
    <scope>IDENTIFICATION</scope>
</reference>
<dbReference type="PANTHER" id="PTHR23220">
    <property type="entry name" value="INTEGRIN ALPHA"/>
    <property type="match status" value="1"/>
</dbReference>
<dbReference type="InterPro" id="IPR013519">
    <property type="entry name" value="Int_alpha_beta-p"/>
</dbReference>
<dbReference type="GO" id="GO:0009897">
    <property type="term" value="C:external side of plasma membrane"/>
    <property type="evidence" value="ECO:0007669"/>
    <property type="project" value="TreeGrafter"/>
</dbReference>
<dbReference type="GO" id="GO:0007229">
    <property type="term" value="P:integrin-mediated signaling pathway"/>
    <property type="evidence" value="ECO:0007669"/>
    <property type="project" value="TreeGrafter"/>
</dbReference>
<dbReference type="GO" id="GO:0050900">
    <property type="term" value="P:leukocyte migration"/>
    <property type="evidence" value="ECO:0007669"/>
    <property type="project" value="TreeGrafter"/>
</dbReference>
<dbReference type="AlphaFoldDB" id="A0A3Q3W8V1"/>
<dbReference type="PANTHER" id="PTHR23220:SF9">
    <property type="entry name" value="INTEGRIN ALPHA-6"/>
    <property type="match status" value="1"/>
</dbReference>
<dbReference type="Ensembl" id="ENSMMOT00000005160.1">
    <property type="protein sequence ID" value="ENSMMOP00000005069.1"/>
    <property type="gene ID" value="ENSMMOG00000004040.1"/>
</dbReference>
<dbReference type="GO" id="GO:0098609">
    <property type="term" value="P:cell-cell adhesion"/>
    <property type="evidence" value="ECO:0007669"/>
    <property type="project" value="TreeGrafter"/>
</dbReference>
<evidence type="ECO:0000313" key="3">
    <source>
        <dbReference type="Ensembl" id="ENSMMOP00000005069.1"/>
    </source>
</evidence>
<dbReference type="Gene3D" id="2.130.10.130">
    <property type="entry name" value="Integrin alpha, N-terminal"/>
    <property type="match status" value="1"/>
</dbReference>
<dbReference type="PROSITE" id="PS51470">
    <property type="entry name" value="FG_GAP"/>
    <property type="match status" value="1"/>
</dbReference>
<sequence length="131" mass="14785">GLKHRKRFWLILQTSDLFSAAAFNLDTQNVLKKSGDPGSLFGFSVAFHQQLLVGAPRAKHPNEVNVTGVTYQCELTTTSERCQPIEFDHEDFLDSKGIDNQWMGVRVMSQGPGKNVMVNKIHLKEKKKKDL</sequence>
<organism evidence="3 4">
    <name type="scientific">Mola mola</name>
    <name type="common">Ocean sunfish</name>
    <name type="synonym">Tetraodon mola</name>
    <dbReference type="NCBI Taxonomy" id="94237"/>
    <lineage>
        <taxon>Eukaryota</taxon>
        <taxon>Metazoa</taxon>
        <taxon>Chordata</taxon>
        <taxon>Craniata</taxon>
        <taxon>Vertebrata</taxon>
        <taxon>Euteleostomi</taxon>
        <taxon>Actinopterygii</taxon>
        <taxon>Neopterygii</taxon>
        <taxon>Teleostei</taxon>
        <taxon>Neoteleostei</taxon>
        <taxon>Acanthomorphata</taxon>
        <taxon>Eupercaria</taxon>
        <taxon>Tetraodontiformes</taxon>
        <taxon>Molidae</taxon>
        <taxon>Mola</taxon>
    </lineage>
</organism>
<dbReference type="GO" id="GO:0008305">
    <property type="term" value="C:integrin complex"/>
    <property type="evidence" value="ECO:0007669"/>
    <property type="project" value="TreeGrafter"/>
</dbReference>
<dbReference type="InterPro" id="IPR028994">
    <property type="entry name" value="Integrin_alpha_N"/>
</dbReference>
<evidence type="ECO:0000256" key="2">
    <source>
        <dbReference type="SAM" id="SignalP"/>
    </source>
</evidence>
<evidence type="ECO:0000313" key="4">
    <source>
        <dbReference type="Proteomes" id="UP000261620"/>
    </source>
</evidence>
<reference evidence="3" key="2">
    <citation type="submission" date="2025-09" db="UniProtKB">
        <authorList>
            <consortium name="Ensembl"/>
        </authorList>
    </citation>
    <scope>IDENTIFICATION</scope>
</reference>
<dbReference type="SUPFAM" id="SSF69318">
    <property type="entry name" value="Integrin alpha N-terminal domain"/>
    <property type="match status" value="1"/>
</dbReference>